<accession>A0A5P1FV67</accession>
<proteinExistence type="predicted"/>
<dbReference type="Gramene" id="ONK82032">
    <property type="protein sequence ID" value="ONK82032"/>
    <property type="gene ID" value="A4U43_C01F35430"/>
</dbReference>
<reference evidence="2" key="1">
    <citation type="journal article" date="2017" name="Nat. Commun.">
        <title>The asparagus genome sheds light on the origin and evolution of a young Y chromosome.</title>
        <authorList>
            <person name="Harkess A."/>
            <person name="Zhou J."/>
            <person name="Xu C."/>
            <person name="Bowers J.E."/>
            <person name="Van der Hulst R."/>
            <person name="Ayyampalayam S."/>
            <person name="Mercati F."/>
            <person name="Riccardi P."/>
            <person name="McKain M.R."/>
            <person name="Kakrana A."/>
            <person name="Tang H."/>
            <person name="Ray J."/>
            <person name="Groenendijk J."/>
            <person name="Arikit S."/>
            <person name="Mathioni S.M."/>
            <person name="Nakano M."/>
            <person name="Shan H."/>
            <person name="Telgmann-Rauber A."/>
            <person name="Kanno A."/>
            <person name="Yue Z."/>
            <person name="Chen H."/>
            <person name="Li W."/>
            <person name="Chen Y."/>
            <person name="Xu X."/>
            <person name="Zhang Y."/>
            <person name="Luo S."/>
            <person name="Chen H."/>
            <person name="Gao J."/>
            <person name="Mao Z."/>
            <person name="Pires J.C."/>
            <person name="Luo M."/>
            <person name="Kudrna D."/>
            <person name="Wing R.A."/>
            <person name="Meyers B.C."/>
            <person name="Yi K."/>
            <person name="Kong H."/>
            <person name="Lavrijsen P."/>
            <person name="Sunseri F."/>
            <person name="Falavigna A."/>
            <person name="Ye Y."/>
            <person name="Leebens-Mack J.H."/>
            <person name="Chen G."/>
        </authorList>
    </citation>
    <scope>NUCLEOTIDE SEQUENCE [LARGE SCALE GENOMIC DNA]</scope>
    <source>
        <strain evidence="2">cv. DH0086</strain>
    </source>
</reference>
<dbReference type="AlphaFoldDB" id="A0A5P1FV67"/>
<evidence type="ECO:0000313" key="2">
    <source>
        <dbReference type="Proteomes" id="UP000243459"/>
    </source>
</evidence>
<dbReference type="OrthoDB" id="1937743at2759"/>
<name>A0A5P1FV67_ASPOF</name>
<dbReference type="Proteomes" id="UP000243459">
    <property type="component" value="Chromosome 1"/>
</dbReference>
<dbReference type="PANTHER" id="PTHR35510:SF1">
    <property type="entry name" value="DBH-LIKE MONOOXYGENASE"/>
    <property type="match status" value="1"/>
</dbReference>
<keyword evidence="2" id="KW-1185">Reference proteome</keyword>
<sequence length="222" mass="24476">MAGFGLMKTKRKDLEEVYDEFSEFSLNSPARKIRRLDAELPPIMEEEDQTVPLPFENQMPQEVAGAEIVDLDLEQIPLNEERALVLYKPVDNHLVVSPSSTFSVNPDLIYGLKNQALRAVTAEEMPEDKQAVANNSLAVIPWAPSHASSLIISESGGGIQIEETMEAEEGTSGASMEVEETGRQTDGNTAIEGFHQRQQHCMVPQPPQNASTPIMWSWGIGT</sequence>
<protein>
    <submittedName>
        <fullName evidence="1">Uncharacterized protein</fullName>
    </submittedName>
</protein>
<evidence type="ECO:0000313" key="1">
    <source>
        <dbReference type="EMBL" id="ONK82032.1"/>
    </source>
</evidence>
<dbReference type="EMBL" id="CM007381">
    <property type="protein sequence ID" value="ONK82032.1"/>
    <property type="molecule type" value="Genomic_DNA"/>
</dbReference>
<dbReference type="PANTHER" id="PTHR35510">
    <property type="entry name" value="DBH-LIKE MONOOXYGENASE"/>
    <property type="match status" value="1"/>
</dbReference>
<organism evidence="1 2">
    <name type="scientific">Asparagus officinalis</name>
    <name type="common">Garden asparagus</name>
    <dbReference type="NCBI Taxonomy" id="4686"/>
    <lineage>
        <taxon>Eukaryota</taxon>
        <taxon>Viridiplantae</taxon>
        <taxon>Streptophyta</taxon>
        <taxon>Embryophyta</taxon>
        <taxon>Tracheophyta</taxon>
        <taxon>Spermatophyta</taxon>
        <taxon>Magnoliopsida</taxon>
        <taxon>Liliopsida</taxon>
        <taxon>Asparagales</taxon>
        <taxon>Asparagaceae</taxon>
        <taxon>Asparagoideae</taxon>
        <taxon>Asparagus</taxon>
    </lineage>
</organism>
<dbReference type="OMA" id="VPWVPSH"/>
<gene>
    <name evidence="1" type="ORF">A4U43_C01F35430</name>
</gene>